<evidence type="ECO:0000259" key="11">
    <source>
        <dbReference type="Pfam" id="PF01416"/>
    </source>
</evidence>
<protein>
    <submittedName>
        <fullName evidence="12">tRNA pseudouridine synthase A</fullName>
        <ecNumber evidence="12">5.4.99.12</ecNumber>
    </submittedName>
</protein>
<reference evidence="13" key="1">
    <citation type="journal article" date="2013" name="Science">
        <title>Gene transfer from bacteria and archaea facilitated evolution of an extremophilic eukaryote.</title>
        <authorList>
            <person name="Schonknecht G."/>
            <person name="Chen W.H."/>
            <person name="Ternes C.M."/>
            <person name="Barbier G.G."/>
            <person name="Shrestha R.P."/>
            <person name="Stanke M."/>
            <person name="Brautigam A."/>
            <person name="Baker B.J."/>
            <person name="Banfield J.F."/>
            <person name="Garavito R.M."/>
            <person name="Carr K."/>
            <person name="Wilkerson C."/>
            <person name="Rensing S.A."/>
            <person name="Gagneul D."/>
            <person name="Dickenson N.E."/>
            <person name="Oesterhelt C."/>
            <person name="Lercher M.J."/>
            <person name="Weber A.P."/>
        </authorList>
    </citation>
    <scope>NUCLEOTIDE SEQUENCE [LARGE SCALE GENOMIC DNA]</scope>
    <source>
        <strain evidence="13">074W</strain>
    </source>
</reference>
<keyword evidence="5" id="KW-0819">tRNA processing</keyword>
<proteinExistence type="inferred from homology"/>
<dbReference type="InterPro" id="IPR001406">
    <property type="entry name" value="PsdUridine_synth_TruA"/>
</dbReference>
<evidence type="ECO:0000256" key="6">
    <source>
        <dbReference type="ARBA" id="ARBA00023235"/>
    </source>
</evidence>
<evidence type="ECO:0000256" key="7">
    <source>
        <dbReference type="ARBA" id="ARBA00023242"/>
    </source>
</evidence>
<comment type="similarity">
    <text evidence="3">Belongs to the tRNA pseudouridine synthase TruA family.</text>
</comment>
<feature type="binding site" evidence="10">
    <location>
        <position position="205"/>
    </location>
    <ligand>
        <name>substrate</name>
    </ligand>
</feature>
<dbReference type="NCBIfam" id="TIGR00071">
    <property type="entry name" value="hisT_truA"/>
    <property type="match status" value="1"/>
</dbReference>
<comment type="subcellular location">
    <subcellularLocation>
        <location evidence="2">Nucleus</location>
    </subcellularLocation>
</comment>
<sequence>MGLFWSHPQVLHNDRVLKRNRALFDTTENKVPFKKSKGIENESLVTTTTKKDNLLLASAEESVSVKTSVCNSKTVAHNSNSKKRHKFAIVIGYLGAAYQGMQRNPGAVSIEGELEKALVATGLIPNNLEGNLRKIEWSRAARTDKGVSAAGQVVSTYLLVDKDFEREQDILKRVNDTLPTDIRILGVYSVSGGFHAKNACDRRRYSYMFPSWTLCRSKQEHEKMLKDSDYKNIMKAKVDDLNDLLKYFIGTHHFHNFTVGQTSSNGTCQRYILEFFCSLPFFIGGESFLNVTVVGQSFLLHQIRKMIGLAIAVSKGWIPKEAFNVSLSKHHRLETPMAPSLGLFLDECLFERYNERILKNHSDSPAVEELARIRQRAELFKRQIIYEYIACQEREHHVMERWMFLVSTKHPVDVSSIMTKHEELMNQEIILDRKRKEYMLDHISPLFDSSGIYGQHEVTLPSTLDERLNRCIEALAPKSISFYFRAPLESICIMGELTKSLKVPCVYLTSGKDIIWGISVEEGNFSITLYDSRSPSKPCYTMDRNGSLEESFVSYDYFCFGWKVANEFFQCEEIPHKKISIVFDSVHDNRCKMEIAYYCSAFFIFMKAMRPKKSLSKQEIAEILIQGMISRSLDIPSTEIYSCICSRANHLLVIRPIMETQKVAIEHFCVPQWLFEQMKWLEESAVLEENNHRQIKALWEDWLQKVHIIGALELKKSDLNWISQTKDEIPTQAHSPGMLLWKKKGSNHRVEYPERNEERHFFLDSIHEWKASPLEIANILNISWENFFSLFGEIDMEERVEWKFYLNEFINQVNSIDSFLVNWKNMVEKDDMILMEKMKLLERCLDNLRDSQKLLQLWFRKLSFSWFTATGCVQYCIQPNAIIEWKPLALVPSDWTGNDKVCEKASLHPSSGICFWYPHFVKFVRWSSNRRKVRKSARKYRLR</sequence>
<dbReference type="Gramene" id="EME27504">
    <property type="protein sequence ID" value="EME27504"/>
    <property type="gene ID" value="Gasu_49530"/>
</dbReference>
<evidence type="ECO:0000256" key="9">
    <source>
        <dbReference type="PIRSR" id="PIRSR641708-1"/>
    </source>
</evidence>
<dbReference type="GO" id="GO:0003723">
    <property type="term" value="F:RNA binding"/>
    <property type="evidence" value="ECO:0007669"/>
    <property type="project" value="InterPro"/>
</dbReference>
<dbReference type="Pfam" id="PF01416">
    <property type="entry name" value="PseudoU_synth_1"/>
    <property type="match status" value="1"/>
</dbReference>
<dbReference type="PANTHER" id="PTHR11142">
    <property type="entry name" value="PSEUDOURIDYLATE SYNTHASE"/>
    <property type="match status" value="1"/>
</dbReference>
<dbReference type="Gene3D" id="3.30.70.660">
    <property type="entry name" value="Pseudouridine synthase I, catalytic domain, C-terminal subdomain"/>
    <property type="match status" value="1"/>
</dbReference>
<dbReference type="Gene3D" id="3.30.70.580">
    <property type="entry name" value="Pseudouridine synthase I, catalytic domain, N-terminal subdomain"/>
    <property type="match status" value="1"/>
</dbReference>
<dbReference type="SUPFAM" id="SSF55120">
    <property type="entry name" value="Pseudouridine synthase"/>
    <property type="match status" value="1"/>
</dbReference>
<dbReference type="GO" id="GO:0005634">
    <property type="term" value="C:nucleus"/>
    <property type="evidence" value="ECO:0007669"/>
    <property type="project" value="UniProtKB-SubCell"/>
</dbReference>
<dbReference type="GO" id="GO:0160147">
    <property type="term" value="F:tRNA pseudouridine(38-40) synthase activity"/>
    <property type="evidence" value="ECO:0007669"/>
    <property type="project" value="UniProtKB-EC"/>
</dbReference>
<keyword evidence="7" id="KW-0539">Nucleus</keyword>
<evidence type="ECO:0000256" key="4">
    <source>
        <dbReference type="ARBA" id="ARBA00022664"/>
    </source>
</evidence>
<dbReference type="FunFam" id="3.30.70.660:FF:000002">
    <property type="entry name" value="tRNA pseudouridine synthase"/>
    <property type="match status" value="1"/>
</dbReference>
<dbReference type="AlphaFoldDB" id="M2XVR2"/>
<dbReference type="GO" id="GO:0006397">
    <property type="term" value="P:mRNA processing"/>
    <property type="evidence" value="ECO:0007669"/>
    <property type="project" value="UniProtKB-KW"/>
</dbReference>
<evidence type="ECO:0000256" key="1">
    <source>
        <dbReference type="ARBA" id="ARBA00001166"/>
    </source>
</evidence>
<dbReference type="eggNOG" id="KOG2553">
    <property type="taxonomic scope" value="Eukaryota"/>
</dbReference>
<evidence type="ECO:0000256" key="3">
    <source>
        <dbReference type="ARBA" id="ARBA00009375"/>
    </source>
</evidence>
<comment type="catalytic activity">
    <reaction evidence="1">
        <text>a uridine in mRNA = a pseudouridine in mRNA</text>
        <dbReference type="Rhea" id="RHEA:56644"/>
        <dbReference type="Rhea" id="RHEA-COMP:14658"/>
        <dbReference type="Rhea" id="RHEA-COMP:14659"/>
        <dbReference type="ChEBI" id="CHEBI:65314"/>
        <dbReference type="ChEBI" id="CHEBI:65315"/>
    </reaction>
</comment>
<dbReference type="HAMAP" id="MF_00171">
    <property type="entry name" value="TruA"/>
    <property type="match status" value="1"/>
</dbReference>
<gene>
    <name evidence="12" type="ORF">Gasu_49530</name>
</gene>
<accession>M2XVR2</accession>
<dbReference type="EMBL" id="KB454531">
    <property type="protein sequence ID" value="EME27504.1"/>
    <property type="molecule type" value="Genomic_DNA"/>
</dbReference>
<evidence type="ECO:0000313" key="13">
    <source>
        <dbReference type="Proteomes" id="UP000030680"/>
    </source>
</evidence>
<dbReference type="PANTHER" id="PTHR11142:SF4">
    <property type="entry name" value="PSEUDOURIDYLATE SYNTHASE 1 HOMOLOG"/>
    <property type="match status" value="1"/>
</dbReference>
<dbReference type="STRING" id="130081.M2XVR2"/>
<feature type="active site" description="Nucleophile" evidence="9">
    <location>
        <position position="144"/>
    </location>
</feature>
<evidence type="ECO:0000256" key="10">
    <source>
        <dbReference type="PIRSR" id="PIRSR641708-2"/>
    </source>
</evidence>
<dbReference type="GO" id="GO:1990481">
    <property type="term" value="P:mRNA pseudouridine synthesis"/>
    <property type="evidence" value="ECO:0007669"/>
    <property type="project" value="TreeGrafter"/>
</dbReference>
<feature type="domain" description="Pseudouridine synthase I TruA alpha/beta" evidence="11">
    <location>
        <begin position="246"/>
        <end position="350"/>
    </location>
</feature>
<dbReference type="GO" id="GO:0031119">
    <property type="term" value="P:tRNA pseudouridine synthesis"/>
    <property type="evidence" value="ECO:0007669"/>
    <property type="project" value="InterPro"/>
</dbReference>
<evidence type="ECO:0000313" key="12">
    <source>
        <dbReference type="EMBL" id="EME27504.1"/>
    </source>
</evidence>
<dbReference type="KEGG" id="gsl:Gasu_49530"/>
<dbReference type="InterPro" id="IPR020103">
    <property type="entry name" value="PsdUridine_synth_cat_dom_sf"/>
</dbReference>
<keyword evidence="6 12" id="KW-0413">Isomerase</keyword>
<dbReference type="RefSeq" id="XP_005704024.1">
    <property type="nucleotide sequence ID" value="XM_005703967.1"/>
</dbReference>
<evidence type="ECO:0000256" key="2">
    <source>
        <dbReference type="ARBA" id="ARBA00004123"/>
    </source>
</evidence>
<dbReference type="InterPro" id="IPR020097">
    <property type="entry name" value="PsdUridine_synth_TruA_a/b_dom"/>
</dbReference>
<keyword evidence="13" id="KW-1185">Reference proteome</keyword>
<dbReference type="OrthoDB" id="10256309at2759"/>
<dbReference type="EC" id="5.4.99.12" evidence="12"/>
<evidence type="ECO:0000256" key="5">
    <source>
        <dbReference type="ARBA" id="ARBA00022694"/>
    </source>
</evidence>
<dbReference type="InterPro" id="IPR041708">
    <property type="entry name" value="PUS1/PUS2-like"/>
</dbReference>
<dbReference type="CDD" id="cd02568">
    <property type="entry name" value="PseudoU_synth_PUS1_PUS2"/>
    <property type="match status" value="1"/>
</dbReference>
<organism evidence="12 13">
    <name type="scientific">Galdieria sulphuraria</name>
    <name type="common">Red alga</name>
    <dbReference type="NCBI Taxonomy" id="130081"/>
    <lineage>
        <taxon>Eukaryota</taxon>
        <taxon>Rhodophyta</taxon>
        <taxon>Bangiophyceae</taxon>
        <taxon>Galdieriales</taxon>
        <taxon>Galdieriaceae</taxon>
        <taxon>Galdieria</taxon>
    </lineage>
</organism>
<name>M2XVR2_GALSU</name>
<keyword evidence="4" id="KW-0507">mRNA processing</keyword>
<dbReference type="InterPro" id="IPR020094">
    <property type="entry name" value="TruA/RsuA/RluB/E/F_N"/>
</dbReference>
<dbReference type="FunFam" id="3.30.70.580:FF:000002">
    <property type="entry name" value="tRNA pseudouridine synthase"/>
    <property type="match status" value="1"/>
</dbReference>
<dbReference type="Proteomes" id="UP000030680">
    <property type="component" value="Unassembled WGS sequence"/>
</dbReference>
<evidence type="ECO:0000256" key="8">
    <source>
        <dbReference type="ARBA" id="ARBA00036943"/>
    </source>
</evidence>
<dbReference type="InterPro" id="IPR020095">
    <property type="entry name" value="PsdUridine_synth_TruA_C"/>
</dbReference>
<dbReference type="GeneID" id="17086407"/>
<comment type="catalytic activity">
    <reaction evidence="8">
        <text>a uridine in tRNA = a pseudouridine in tRNA</text>
        <dbReference type="Rhea" id="RHEA:54572"/>
        <dbReference type="Rhea" id="RHEA-COMP:13339"/>
        <dbReference type="Rhea" id="RHEA-COMP:13934"/>
        <dbReference type="ChEBI" id="CHEBI:65314"/>
        <dbReference type="ChEBI" id="CHEBI:65315"/>
    </reaction>
</comment>